<evidence type="ECO:0000256" key="6">
    <source>
        <dbReference type="ARBA" id="ARBA00023136"/>
    </source>
</evidence>
<keyword evidence="6 7" id="KW-0472">Membrane</keyword>
<keyword evidence="3" id="KW-1003">Cell membrane</keyword>
<evidence type="ECO:0000313" key="9">
    <source>
        <dbReference type="EMBL" id="SFN39972.1"/>
    </source>
</evidence>
<dbReference type="STRING" id="995034.SAMN05216219_0411"/>
<feature type="transmembrane region" description="Helical" evidence="7">
    <location>
        <begin position="247"/>
        <end position="269"/>
    </location>
</feature>
<feature type="transmembrane region" description="Helical" evidence="7">
    <location>
        <begin position="79"/>
        <end position="103"/>
    </location>
</feature>
<sequence>MAIDTVRRGPSARKASRSLLAYAGILAVVGIFIFPFLTMITTSFKLPTDVFTLPPALLPETWTFENFGLALEAMPIDRYLWNTIVVASLSVIGTLVSCPLVAYALAKFEWRGRGVVFFIVLATMMLPPQVTMIPLYLVFDTVGLTGTIWPLVLPTFFGTPFFIFLMRQFMMNVPDDLIAAARLDGASEFRIYWSIVLPLAKPALATIGIFQFMWAWTDFLNPLIYLNDEANYTLSLGLYNFFSENGIAWGPLMAASVVFTVPALIVFLIGQRFFLSGLATSGLK</sequence>
<evidence type="ECO:0000256" key="5">
    <source>
        <dbReference type="ARBA" id="ARBA00022989"/>
    </source>
</evidence>
<gene>
    <name evidence="9" type="ORF">SAMN05216219_0411</name>
</gene>
<dbReference type="AlphaFoldDB" id="A0A1I4YPN9"/>
<comment type="subcellular location">
    <subcellularLocation>
        <location evidence="1 7">Cell membrane</location>
        <topology evidence="1 7">Multi-pass membrane protein</topology>
    </subcellularLocation>
</comment>
<feature type="transmembrane region" description="Helical" evidence="7">
    <location>
        <begin position="20"/>
        <end position="44"/>
    </location>
</feature>
<dbReference type="SUPFAM" id="SSF161098">
    <property type="entry name" value="MetI-like"/>
    <property type="match status" value="1"/>
</dbReference>
<feature type="transmembrane region" description="Helical" evidence="7">
    <location>
        <begin position="191"/>
        <end position="216"/>
    </location>
</feature>
<feature type="domain" description="ABC transmembrane type-1" evidence="8">
    <location>
        <begin position="80"/>
        <end position="270"/>
    </location>
</feature>
<evidence type="ECO:0000256" key="2">
    <source>
        <dbReference type="ARBA" id="ARBA00022448"/>
    </source>
</evidence>
<protein>
    <submittedName>
        <fullName evidence="9">Carbohydrate ABC transporter membrane protein 2, CUT1 family</fullName>
    </submittedName>
</protein>
<dbReference type="EMBL" id="FOVM01000001">
    <property type="protein sequence ID" value="SFN39972.1"/>
    <property type="molecule type" value="Genomic_DNA"/>
</dbReference>
<evidence type="ECO:0000256" key="3">
    <source>
        <dbReference type="ARBA" id="ARBA00022475"/>
    </source>
</evidence>
<keyword evidence="5 7" id="KW-1133">Transmembrane helix</keyword>
<comment type="similarity">
    <text evidence="7">Belongs to the binding-protein-dependent transport system permease family.</text>
</comment>
<evidence type="ECO:0000259" key="8">
    <source>
        <dbReference type="PROSITE" id="PS50928"/>
    </source>
</evidence>
<name>A0A1I4YPN9_9MICO</name>
<evidence type="ECO:0000313" key="10">
    <source>
        <dbReference type="Proteomes" id="UP000198867"/>
    </source>
</evidence>
<dbReference type="OrthoDB" id="2063054at2"/>
<evidence type="ECO:0000256" key="4">
    <source>
        <dbReference type="ARBA" id="ARBA00022692"/>
    </source>
</evidence>
<accession>A0A1I4YPN9</accession>
<dbReference type="PROSITE" id="PS50928">
    <property type="entry name" value="ABC_TM1"/>
    <property type="match status" value="1"/>
</dbReference>
<feature type="transmembrane region" description="Helical" evidence="7">
    <location>
        <begin position="151"/>
        <end position="170"/>
    </location>
</feature>
<evidence type="ECO:0000256" key="7">
    <source>
        <dbReference type="RuleBase" id="RU363032"/>
    </source>
</evidence>
<proteinExistence type="inferred from homology"/>
<dbReference type="CDD" id="cd06261">
    <property type="entry name" value="TM_PBP2"/>
    <property type="match status" value="1"/>
</dbReference>
<feature type="transmembrane region" description="Helical" evidence="7">
    <location>
        <begin position="115"/>
        <end position="139"/>
    </location>
</feature>
<dbReference type="Pfam" id="PF00528">
    <property type="entry name" value="BPD_transp_1"/>
    <property type="match status" value="1"/>
</dbReference>
<dbReference type="PANTHER" id="PTHR43744:SF8">
    <property type="entry name" value="SN-GLYCEROL-3-PHOSPHATE TRANSPORT SYSTEM PERMEASE PROTEIN UGPE"/>
    <property type="match status" value="1"/>
</dbReference>
<reference evidence="10" key="1">
    <citation type="submission" date="2016-10" db="EMBL/GenBank/DDBJ databases">
        <authorList>
            <person name="Varghese N."/>
            <person name="Submissions S."/>
        </authorList>
    </citation>
    <scope>NUCLEOTIDE SEQUENCE [LARGE SCALE GENOMIC DNA]</scope>
    <source>
        <strain evidence="10">CGMCC 1.11101</strain>
    </source>
</reference>
<dbReference type="InterPro" id="IPR035906">
    <property type="entry name" value="MetI-like_sf"/>
</dbReference>
<dbReference type="Gene3D" id="1.10.3720.10">
    <property type="entry name" value="MetI-like"/>
    <property type="match status" value="1"/>
</dbReference>
<dbReference type="PANTHER" id="PTHR43744">
    <property type="entry name" value="ABC TRANSPORTER PERMEASE PROTEIN MG189-RELATED-RELATED"/>
    <property type="match status" value="1"/>
</dbReference>
<keyword evidence="4 7" id="KW-0812">Transmembrane</keyword>
<keyword evidence="10" id="KW-1185">Reference proteome</keyword>
<dbReference type="InterPro" id="IPR000515">
    <property type="entry name" value="MetI-like"/>
</dbReference>
<keyword evidence="2 7" id="KW-0813">Transport</keyword>
<dbReference type="Proteomes" id="UP000198867">
    <property type="component" value="Unassembled WGS sequence"/>
</dbReference>
<dbReference type="GO" id="GO:0005886">
    <property type="term" value="C:plasma membrane"/>
    <property type="evidence" value="ECO:0007669"/>
    <property type="project" value="UniProtKB-SubCell"/>
</dbReference>
<evidence type="ECO:0000256" key="1">
    <source>
        <dbReference type="ARBA" id="ARBA00004651"/>
    </source>
</evidence>
<dbReference type="GO" id="GO:0055085">
    <property type="term" value="P:transmembrane transport"/>
    <property type="evidence" value="ECO:0007669"/>
    <property type="project" value="InterPro"/>
</dbReference>
<organism evidence="9 10">
    <name type="scientific">Mycetocola miduiensis</name>
    <dbReference type="NCBI Taxonomy" id="995034"/>
    <lineage>
        <taxon>Bacteria</taxon>
        <taxon>Bacillati</taxon>
        <taxon>Actinomycetota</taxon>
        <taxon>Actinomycetes</taxon>
        <taxon>Micrococcales</taxon>
        <taxon>Microbacteriaceae</taxon>
        <taxon>Mycetocola</taxon>
    </lineage>
</organism>